<keyword evidence="9 13" id="KW-0418">Kinase</keyword>
<dbReference type="EC" id="2.7.1.130" evidence="3 13"/>
<gene>
    <name evidence="13 15" type="primary">lpxK</name>
    <name evidence="15" type="ORF">E5R92_05560</name>
</gene>
<comment type="similarity">
    <text evidence="13">Belongs to the LpxK family.</text>
</comment>
<comment type="pathway">
    <text evidence="2 13">Glycolipid biosynthesis; lipid IV(A) biosynthesis; lipid IV(A) from (3R)-3-hydroxytetradecanoyl-[acyl-carrier-protein] and UDP-N-acetyl-alpha-D-glucosamine: step 6/6.</text>
</comment>
<reference evidence="15 16" key="1">
    <citation type="journal article" date="2020" name="Nat. Microbiol.">
        <title>Lysogenic host-virus interactions in SAR11 marine bacteria.</title>
        <authorList>
            <person name="Morris R.M."/>
            <person name="Cain K.R."/>
            <person name="Hvorecny K.L."/>
            <person name="Kollman J.M."/>
        </authorList>
    </citation>
    <scope>NUCLEOTIDE SEQUENCE [LARGE SCALE GENOMIC DNA]</scope>
    <source>
        <strain evidence="15 16">NP1</strain>
    </source>
</reference>
<evidence type="ECO:0000256" key="1">
    <source>
        <dbReference type="ARBA" id="ARBA00002274"/>
    </source>
</evidence>
<dbReference type="RefSeq" id="WP_168607106.1">
    <property type="nucleotide sequence ID" value="NZ_CP038852.1"/>
</dbReference>
<evidence type="ECO:0000256" key="3">
    <source>
        <dbReference type="ARBA" id="ARBA00012071"/>
    </source>
</evidence>
<feature type="transmembrane region" description="Helical" evidence="14">
    <location>
        <begin position="16"/>
        <end position="34"/>
    </location>
</feature>
<dbReference type="GO" id="GO:0009029">
    <property type="term" value="F:lipid-A 4'-kinase activity"/>
    <property type="evidence" value="ECO:0007669"/>
    <property type="project" value="UniProtKB-UniRule"/>
</dbReference>
<evidence type="ECO:0000256" key="6">
    <source>
        <dbReference type="ARBA" id="ARBA00022556"/>
    </source>
</evidence>
<evidence type="ECO:0000256" key="5">
    <source>
        <dbReference type="ARBA" id="ARBA00022516"/>
    </source>
</evidence>
<dbReference type="Proteomes" id="UP000501094">
    <property type="component" value="Chromosome"/>
</dbReference>
<evidence type="ECO:0000313" key="15">
    <source>
        <dbReference type="EMBL" id="QIZ21247.1"/>
    </source>
</evidence>
<comment type="function">
    <text evidence="1 13">Transfers the gamma-phosphate of ATP to the 4'-position of a tetraacyldisaccharide 1-phosphate intermediate (termed DS-1-P) to form tetraacyldisaccharide 1,4'-bis-phosphate (lipid IVA).</text>
</comment>
<keyword evidence="8 13" id="KW-0547">Nucleotide-binding</keyword>
<dbReference type="PANTHER" id="PTHR42724">
    <property type="entry name" value="TETRAACYLDISACCHARIDE 4'-KINASE"/>
    <property type="match status" value="1"/>
</dbReference>
<evidence type="ECO:0000256" key="8">
    <source>
        <dbReference type="ARBA" id="ARBA00022741"/>
    </source>
</evidence>
<evidence type="ECO:0000256" key="13">
    <source>
        <dbReference type="HAMAP-Rule" id="MF_00409"/>
    </source>
</evidence>
<comment type="catalytic activity">
    <reaction evidence="13">
        <text>a lipid A disaccharide + ATP = a lipid IVA + ADP + H(+)</text>
        <dbReference type="Rhea" id="RHEA:67840"/>
        <dbReference type="ChEBI" id="CHEBI:15378"/>
        <dbReference type="ChEBI" id="CHEBI:30616"/>
        <dbReference type="ChEBI" id="CHEBI:176343"/>
        <dbReference type="ChEBI" id="CHEBI:176425"/>
        <dbReference type="ChEBI" id="CHEBI:456216"/>
        <dbReference type="EC" id="2.7.1.130"/>
    </reaction>
</comment>
<keyword evidence="14" id="KW-0812">Transmembrane</keyword>
<keyword evidence="11 13" id="KW-0443">Lipid metabolism</keyword>
<keyword evidence="10 13" id="KW-0067">ATP-binding</keyword>
<dbReference type="Pfam" id="PF02606">
    <property type="entry name" value="LpxK"/>
    <property type="match status" value="1"/>
</dbReference>
<keyword evidence="14" id="KW-0472">Membrane</keyword>
<accession>A0A6H1Q2U2</accession>
<name>A0A6H1Q2U2_9PROT</name>
<dbReference type="GO" id="GO:0005886">
    <property type="term" value="C:plasma membrane"/>
    <property type="evidence" value="ECO:0007669"/>
    <property type="project" value="TreeGrafter"/>
</dbReference>
<dbReference type="GO" id="GO:0009245">
    <property type="term" value="P:lipid A biosynthetic process"/>
    <property type="evidence" value="ECO:0007669"/>
    <property type="project" value="UniProtKB-UniRule"/>
</dbReference>
<dbReference type="KEGG" id="peg:E5R92_05560"/>
<evidence type="ECO:0000256" key="10">
    <source>
        <dbReference type="ARBA" id="ARBA00022840"/>
    </source>
</evidence>
<evidence type="ECO:0000256" key="14">
    <source>
        <dbReference type="SAM" id="Phobius"/>
    </source>
</evidence>
<evidence type="ECO:0000313" key="16">
    <source>
        <dbReference type="Proteomes" id="UP000501094"/>
    </source>
</evidence>
<sequence>MKLKKPKFWDYKKPSFLSYLLLPFSIILGLIAKIKSKPKFFNSKIKTICIGNIYIGGTGKTSLTIKIKEILDKNNIKACFIKKFYPNQTDEQKLLSKNGTLFTNLKRITALDEAIAKDFEVAIFDDGLQDSSIKYDLEIVCFNNLNWIGNGLTLPSGPLRENINNLKFYENVFLNGNEESLIAIKEQIKKINPYIDINSGKYIPLNINEFDENQSYLVFSGIGNHKTFVEMLKNNKLKIVSDLEYPDHYQYSKKDFDEIMINAKKYNAHILTTEKDYLRLENFNRNEIFYVKSSLDLSDEKSLTNKLIKLNEKN</sequence>
<dbReference type="GO" id="GO:0005524">
    <property type="term" value="F:ATP binding"/>
    <property type="evidence" value="ECO:0007669"/>
    <property type="project" value="UniProtKB-UniRule"/>
</dbReference>
<evidence type="ECO:0000256" key="4">
    <source>
        <dbReference type="ARBA" id="ARBA00016436"/>
    </source>
</evidence>
<dbReference type="NCBIfam" id="TIGR00682">
    <property type="entry name" value="lpxK"/>
    <property type="match status" value="1"/>
</dbReference>
<dbReference type="PANTHER" id="PTHR42724:SF1">
    <property type="entry name" value="TETRAACYLDISACCHARIDE 4'-KINASE, MITOCHONDRIAL-RELATED"/>
    <property type="match status" value="1"/>
</dbReference>
<keyword evidence="7 13" id="KW-0808">Transferase</keyword>
<dbReference type="InterPro" id="IPR003758">
    <property type="entry name" value="LpxK"/>
</dbReference>
<dbReference type="HAMAP" id="MF_00409">
    <property type="entry name" value="LpxK"/>
    <property type="match status" value="1"/>
</dbReference>
<protein>
    <recommendedName>
        <fullName evidence="4 13">Tetraacyldisaccharide 4'-kinase</fullName>
        <ecNumber evidence="3 13">2.7.1.130</ecNumber>
    </recommendedName>
    <alternativeName>
        <fullName evidence="12 13">Lipid A 4'-kinase</fullName>
    </alternativeName>
</protein>
<evidence type="ECO:0000256" key="9">
    <source>
        <dbReference type="ARBA" id="ARBA00022777"/>
    </source>
</evidence>
<evidence type="ECO:0000256" key="7">
    <source>
        <dbReference type="ARBA" id="ARBA00022679"/>
    </source>
</evidence>
<dbReference type="EMBL" id="CP038852">
    <property type="protein sequence ID" value="QIZ21247.1"/>
    <property type="molecule type" value="Genomic_DNA"/>
</dbReference>
<keyword evidence="14" id="KW-1133">Transmembrane helix</keyword>
<dbReference type="GO" id="GO:0009244">
    <property type="term" value="P:lipopolysaccharide core region biosynthetic process"/>
    <property type="evidence" value="ECO:0007669"/>
    <property type="project" value="TreeGrafter"/>
</dbReference>
<keyword evidence="16" id="KW-1185">Reference proteome</keyword>
<organism evidence="15 16">
    <name type="scientific">Candidatus Pelagibacter giovannonii</name>
    <dbReference type="NCBI Taxonomy" id="2563896"/>
    <lineage>
        <taxon>Bacteria</taxon>
        <taxon>Pseudomonadati</taxon>
        <taxon>Pseudomonadota</taxon>
        <taxon>Alphaproteobacteria</taxon>
        <taxon>Candidatus Pelagibacterales</taxon>
        <taxon>Candidatus Pelagibacteraceae</taxon>
        <taxon>Candidatus Pelagibacter</taxon>
    </lineage>
</organism>
<evidence type="ECO:0000256" key="12">
    <source>
        <dbReference type="ARBA" id="ARBA00029757"/>
    </source>
</evidence>
<evidence type="ECO:0000256" key="2">
    <source>
        <dbReference type="ARBA" id="ARBA00004870"/>
    </source>
</evidence>
<evidence type="ECO:0000256" key="11">
    <source>
        <dbReference type="ARBA" id="ARBA00023098"/>
    </source>
</evidence>
<feature type="binding site" evidence="13">
    <location>
        <begin position="54"/>
        <end position="61"/>
    </location>
    <ligand>
        <name>ATP</name>
        <dbReference type="ChEBI" id="CHEBI:30616"/>
    </ligand>
</feature>
<dbReference type="UniPathway" id="UPA00359">
    <property type="reaction ID" value="UER00482"/>
</dbReference>
<dbReference type="AlphaFoldDB" id="A0A6H1Q2U2"/>
<keyword evidence="6 13" id="KW-0441">Lipid A biosynthesis</keyword>
<keyword evidence="5 13" id="KW-0444">Lipid biosynthesis</keyword>
<proteinExistence type="inferred from homology"/>